<keyword evidence="3" id="KW-0274">FAD</keyword>
<comment type="caution">
    <text evidence="7">The sequence shown here is derived from an EMBL/GenBank/DDBJ whole genome shotgun (WGS) entry which is preliminary data.</text>
</comment>
<sequence>MPPLNIGIVGAGIGGLATAIALARAGAQVTVLEAAVELGEIGAGIQMTPNVSVLLQRWGVDKEIGDNLVRFEELNMRRKDGTPVGHTKIATLERALNRPWWVVHRAHLHAGLVQVAERLGVRLLVNAAVTALAYADSPSVTVASRAGTFVFDLVVGADGVNSTTRKALFPDAAPEPPTTNCAYRAIVPYEQIRKDPVARALVEKLTMEVWMADNAYIITYPICAGTMFNLVLSHHRPEKLRTTQHDVPLAELRDEYKDFDPRIRRIVGMIDRTARWPLLVAGPLPSWSSPRKNVVLAGDAAHAMVNHMAQGAATAMEDGAFLGACIAAVVAGRLPLDAAVGLYERERMPKAFAKQQVSFLNGAIWHLPDGPAQQARDAVMAPELQGQYFVKSSNLYGDPKTVLDVYGYDAEKHAATALAALLNGGREPVDASTGIAPSLEDEYVNWFQAEAAKL</sequence>
<evidence type="ECO:0000259" key="6">
    <source>
        <dbReference type="Pfam" id="PF01494"/>
    </source>
</evidence>
<dbReference type="GO" id="GO:0004497">
    <property type="term" value="F:monooxygenase activity"/>
    <property type="evidence" value="ECO:0007669"/>
    <property type="project" value="UniProtKB-KW"/>
</dbReference>
<dbReference type="GeneID" id="27662532"/>
<dbReference type="Pfam" id="PF01494">
    <property type="entry name" value="FAD_binding_3"/>
    <property type="match status" value="2"/>
</dbReference>
<dbReference type="PANTHER" id="PTHR13789">
    <property type="entry name" value="MONOOXYGENASE"/>
    <property type="match status" value="1"/>
</dbReference>
<dbReference type="AlphaFoldDB" id="A0A0F2M4I4"/>
<dbReference type="InterPro" id="IPR002938">
    <property type="entry name" value="FAD-bd"/>
</dbReference>
<protein>
    <submittedName>
        <fullName evidence="7">Salicylate hydroxylase</fullName>
    </submittedName>
</protein>
<reference evidence="7 8" key="1">
    <citation type="journal article" date="2014" name="BMC Genomics">
        <title>Comparative genomics of the major fungal agents of human and animal Sporotrichosis: Sporothrix schenckii and Sporothrix brasiliensis.</title>
        <authorList>
            <person name="Teixeira M.M."/>
            <person name="de Almeida L.G."/>
            <person name="Kubitschek-Barreira P."/>
            <person name="Alves F.L."/>
            <person name="Kioshima E.S."/>
            <person name="Abadio A.K."/>
            <person name="Fernandes L."/>
            <person name="Derengowski L.S."/>
            <person name="Ferreira K.S."/>
            <person name="Souza R.C."/>
            <person name="Ruiz J.C."/>
            <person name="de Andrade N.C."/>
            <person name="Paes H.C."/>
            <person name="Nicola A.M."/>
            <person name="Albuquerque P."/>
            <person name="Gerber A.L."/>
            <person name="Martins V.P."/>
            <person name="Peconick L.D."/>
            <person name="Neto A.V."/>
            <person name="Chaucanez C.B."/>
            <person name="Silva P.A."/>
            <person name="Cunha O.L."/>
            <person name="de Oliveira F.F."/>
            <person name="dos Santos T.C."/>
            <person name="Barros A.L."/>
            <person name="Soares M.A."/>
            <person name="de Oliveira L.M."/>
            <person name="Marini M.M."/>
            <person name="Villalobos-Duno H."/>
            <person name="Cunha M.M."/>
            <person name="de Hoog S."/>
            <person name="da Silveira J.F."/>
            <person name="Henrissat B."/>
            <person name="Nino-Vega G.A."/>
            <person name="Cisalpino P.S."/>
            <person name="Mora-Montes H.M."/>
            <person name="Almeida S.R."/>
            <person name="Stajich J.E."/>
            <person name="Lopes-Bezerra L.M."/>
            <person name="Vasconcelos A.T."/>
            <person name="Felipe M.S."/>
        </authorList>
    </citation>
    <scope>NUCLEOTIDE SEQUENCE [LARGE SCALE GENOMIC DNA]</scope>
    <source>
        <strain evidence="7 8">1099-18</strain>
    </source>
</reference>
<proteinExistence type="inferred from homology"/>
<dbReference type="SUPFAM" id="SSF51905">
    <property type="entry name" value="FAD/NAD(P)-binding domain"/>
    <property type="match status" value="1"/>
</dbReference>
<dbReference type="GO" id="GO:0071949">
    <property type="term" value="F:FAD binding"/>
    <property type="evidence" value="ECO:0007669"/>
    <property type="project" value="InterPro"/>
</dbReference>
<evidence type="ECO:0000313" key="8">
    <source>
        <dbReference type="Proteomes" id="UP000033710"/>
    </source>
</evidence>
<evidence type="ECO:0000256" key="4">
    <source>
        <dbReference type="ARBA" id="ARBA00023002"/>
    </source>
</evidence>
<feature type="domain" description="FAD-binding" evidence="6">
    <location>
        <begin position="6"/>
        <end position="168"/>
    </location>
</feature>
<dbReference type="OrthoDB" id="16820at2759"/>
<evidence type="ECO:0000313" key="7">
    <source>
        <dbReference type="EMBL" id="KJR83994.1"/>
    </source>
</evidence>
<evidence type="ECO:0000256" key="3">
    <source>
        <dbReference type="ARBA" id="ARBA00022827"/>
    </source>
</evidence>
<keyword evidence="4" id="KW-0560">Oxidoreductase</keyword>
<dbReference type="KEGG" id="ssck:SPSK_00281"/>
<dbReference type="PRINTS" id="PR00420">
    <property type="entry name" value="RNGMNOXGNASE"/>
</dbReference>
<organism evidence="7 8">
    <name type="scientific">Sporothrix schenckii 1099-18</name>
    <dbReference type="NCBI Taxonomy" id="1397361"/>
    <lineage>
        <taxon>Eukaryota</taxon>
        <taxon>Fungi</taxon>
        <taxon>Dikarya</taxon>
        <taxon>Ascomycota</taxon>
        <taxon>Pezizomycotina</taxon>
        <taxon>Sordariomycetes</taxon>
        <taxon>Sordariomycetidae</taxon>
        <taxon>Ophiostomatales</taxon>
        <taxon>Ophiostomataceae</taxon>
        <taxon>Sporothrix</taxon>
    </lineage>
</organism>
<dbReference type="RefSeq" id="XP_016586670.1">
    <property type="nucleotide sequence ID" value="XM_016727255.1"/>
</dbReference>
<dbReference type="Proteomes" id="UP000033710">
    <property type="component" value="Unassembled WGS sequence"/>
</dbReference>
<dbReference type="VEuPathDB" id="FungiDB:SPSK_00281"/>
<dbReference type="PANTHER" id="PTHR13789:SF306">
    <property type="entry name" value="HYDROXYLASE, PUTATIVE-RELATED"/>
    <property type="match status" value="1"/>
</dbReference>
<evidence type="ECO:0000256" key="2">
    <source>
        <dbReference type="ARBA" id="ARBA00022630"/>
    </source>
</evidence>
<comment type="similarity">
    <text evidence="1">Belongs to the paxM FAD-dependent monooxygenase family.</text>
</comment>
<dbReference type="EMBL" id="AXCR01000008">
    <property type="protein sequence ID" value="KJR83994.1"/>
    <property type="molecule type" value="Genomic_DNA"/>
</dbReference>
<name>A0A0F2M4I4_SPOSC</name>
<evidence type="ECO:0000256" key="5">
    <source>
        <dbReference type="ARBA" id="ARBA00023033"/>
    </source>
</evidence>
<dbReference type="SUPFAM" id="SSF54373">
    <property type="entry name" value="FAD-linked reductases, C-terminal domain"/>
    <property type="match status" value="1"/>
</dbReference>
<accession>A0A0F2M4I4</accession>
<evidence type="ECO:0000256" key="1">
    <source>
        <dbReference type="ARBA" id="ARBA00007992"/>
    </source>
</evidence>
<reference evidence="7 8" key="2">
    <citation type="journal article" date="2015" name="Eukaryot. Cell">
        <title>Asexual propagation of a virulent clone complex in a human and feline outbreak of sporotrichosis.</title>
        <authorList>
            <person name="Teixeira Mde M."/>
            <person name="Rodrigues A.M."/>
            <person name="Tsui C.K."/>
            <person name="de Almeida L.G."/>
            <person name="Van Diepeningen A.D."/>
            <person name="van den Ende B.G."/>
            <person name="Fernandes G.F."/>
            <person name="Kano R."/>
            <person name="Hamelin R.C."/>
            <person name="Lopes-Bezerra L.M."/>
            <person name="Vasconcelos A.T."/>
            <person name="de Hoog S."/>
            <person name="de Camargo Z.P."/>
            <person name="Felipe M.S."/>
        </authorList>
    </citation>
    <scope>NUCLEOTIDE SEQUENCE [LARGE SCALE GENOMIC DNA]</scope>
    <source>
        <strain evidence="7 8">1099-18</strain>
    </source>
</reference>
<dbReference type="InterPro" id="IPR050493">
    <property type="entry name" value="FAD-dep_Monooxygenase_BioMet"/>
</dbReference>
<dbReference type="Gene3D" id="3.50.50.60">
    <property type="entry name" value="FAD/NAD(P)-binding domain"/>
    <property type="match status" value="1"/>
</dbReference>
<keyword evidence="2" id="KW-0285">Flavoprotein</keyword>
<keyword evidence="5" id="KW-0503">Monooxygenase</keyword>
<feature type="domain" description="FAD-binding" evidence="6">
    <location>
        <begin position="293"/>
        <end position="351"/>
    </location>
</feature>
<gene>
    <name evidence="7" type="ORF">SPSK_00281</name>
</gene>
<dbReference type="InterPro" id="IPR036188">
    <property type="entry name" value="FAD/NAD-bd_sf"/>
</dbReference>